<evidence type="ECO:0000259" key="5">
    <source>
        <dbReference type="PROSITE" id="PS50893"/>
    </source>
</evidence>
<evidence type="ECO:0000313" key="7">
    <source>
        <dbReference type="Proteomes" id="UP001320159"/>
    </source>
</evidence>
<dbReference type="InterPro" id="IPR017871">
    <property type="entry name" value="ABC_transporter-like_CS"/>
</dbReference>
<reference evidence="6 7" key="1">
    <citation type="submission" date="2017-11" db="EMBL/GenBank/DDBJ databases">
        <title>Isolation and Characterization of Family Methanocellaceae Species from Potential Methane Hydrate Area Offshore Southwestern Taiwan.</title>
        <authorList>
            <person name="Zhang W.-L."/>
            <person name="Chen W.-C."/>
            <person name="Lai M.-C."/>
            <person name="Chen S.-C."/>
        </authorList>
    </citation>
    <scope>NUCLEOTIDE SEQUENCE [LARGE SCALE GENOMIC DNA]</scope>
    <source>
        <strain evidence="6 7">CWC-04</strain>
    </source>
</reference>
<dbReference type="GO" id="GO:0005524">
    <property type="term" value="F:ATP binding"/>
    <property type="evidence" value="ECO:0007669"/>
    <property type="project" value="UniProtKB-KW"/>
</dbReference>
<dbReference type="AlphaFoldDB" id="A0AAP2RD49"/>
<name>A0AAP2RD49_9EURY</name>
<evidence type="ECO:0000313" key="6">
    <source>
        <dbReference type="EMBL" id="MCD1295248.1"/>
    </source>
</evidence>
<dbReference type="EMBL" id="PGCK01000007">
    <property type="protein sequence ID" value="MCD1295248.1"/>
    <property type="molecule type" value="Genomic_DNA"/>
</dbReference>
<dbReference type="PROSITE" id="PS00211">
    <property type="entry name" value="ABC_TRANSPORTER_1"/>
    <property type="match status" value="1"/>
</dbReference>
<dbReference type="SUPFAM" id="SSF52540">
    <property type="entry name" value="P-loop containing nucleoside triphosphate hydrolases"/>
    <property type="match status" value="1"/>
</dbReference>
<protein>
    <submittedName>
        <fullName evidence="6">ABC transporter ATP-binding protein</fullName>
    </submittedName>
</protein>
<dbReference type="SMART" id="SM00382">
    <property type="entry name" value="AAA"/>
    <property type="match status" value="1"/>
</dbReference>
<dbReference type="Pfam" id="PF00005">
    <property type="entry name" value="ABC_tran"/>
    <property type="match status" value="1"/>
</dbReference>
<organism evidence="6 7">
    <name type="scientific">Methanooceanicella nereidis</name>
    <dbReference type="NCBI Taxonomy" id="2052831"/>
    <lineage>
        <taxon>Archaea</taxon>
        <taxon>Methanobacteriati</taxon>
        <taxon>Methanobacteriota</taxon>
        <taxon>Stenosarchaea group</taxon>
        <taxon>Methanomicrobia</taxon>
        <taxon>Methanocellales</taxon>
        <taxon>Methanocellaceae</taxon>
        <taxon>Methanooceanicella</taxon>
    </lineage>
</organism>
<dbReference type="InterPro" id="IPR003439">
    <property type="entry name" value="ABC_transporter-like_ATP-bd"/>
</dbReference>
<keyword evidence="4 6" id="KW-0067">ATP-binding</keyword>
<dbReference type="InterPro" id="IPR050763">
    <property type="entry name" value="ABC_transporter_ATP-binding"/>
</dbReference>
<evidence type="ECO:0000256" key="4">
    <source>
        <dbReference type="ARBA" id="ARBA00022840"/>
    </source>
</evidence>
<dbReference type="PANTHER" id="PTHR42711:SF5">
    <property type="entry name" value="ABC TRANSPORTER ATP-BINDING PROTEIN NATA"/>
    <property type="match status" value="1"/>
</dbReference>
<keyword evidence="2" id="KW-0813">Transport</keyword>
<accession>A0AAP2RD49</accession>
<comment type="caution">
    <text evidence="6">The sequence shown here is derived from an EMBL/GenBank/DDBJ whole genome shotgun (WGS) entry which is preliminary data.</text>
</comment>
<keyword evidence="7" id="KW-1185">Reference proteome</keyword>
<evidence type="ECO:0000256" key="3">
    <source>
        <dbReference type="ARBA" id="ARBA00022741"/>
    </source>
</evidence>
<dbReference type="Proteomes" id="UP001320159">
    <property type="component" value="Unassembled WGS sequence"/>
</dbReference>
<dbReference type="CDD" id="cd03230">
    <property type="entry name" value="ABC_DR_subfamily_A"/>
    <property type="match status" value="1"/>
</dbReference>
<evidence type="ECO:0000256" key="2">
    <source>
        <dbReference type="ARBA" id="ARBA00022448"/>
    </source>
</evidence>
<feature type="domain" description="ABC transporter" evidence="5">
    <location>
        <begin position="2"/>
        <end position="229"/>
    </location>
</feature>
<sequence length="300" mass="33117">MVEAHGLVKYFGSVKALDNFEMSVRKNTVHGLVGPNGSGKSTIIRILSADLKPDSGDVTILGVPVSSVREIRSMVSLVPELSAIPDRQSPKKIFEKAGRSARLHREEIQYRISVLSEILELDSLLDRNAGELSLGMRRRLCLGLSLIKDSSVLLMDGSLAELDPGFCVKFMEVIREQNDKTVVLTANNMSVIDRVCDGVTIIRDGTTLLNESVMSIRHKIGKPAVTIKVSPINRAKLEAALRQQMYVNNLYTGEDSIIVEVDDIIHIPVVIRHAAAHTEIYEARQTMTGIEDLYHTFIGS</sequence>
<proteinExistence type="inferred from homology"/>
<dbReference type="Gene3D" id="3.40.50.300">
    <property type="entry name" value="P-loop containing nucleotide triphosphate hydrolases"/>
    <property type="match status" value="1"/>
</dbReference>
<dbReference type="PROSITE" id="PS50893">
    <property type="entry name" value="ABC_TRANSPORTER_2"/>
    <property type="match status" value="1"/>
</dbReference>
<dbReference type="InterPro" id="IPR027417">
    <property type="entry name" value="P-loop_NTPase"/>
</dbReference>
<comment type="similarity">
    <text evidence="1">Belongs to the ABC transporter superfamily.</text>
</comment>
<dbReference type="GO" id="GO:0016887">
    <property type="term" value="F:ATP hydrolysis activity"/>
    <property type="evidence" value="ECO:0007669"/>
    <property type="project" value="InterPro"/>
</dbReference>
<keyword evidence="3" id="KW-0547">Nucleotide-binding</keyword>
<gene>
    <name evidence="6" type="ORF">CUJ83_09580</name>
</gene>
<evidence type="ECO:0000256" key="1">
    <source>
        <dbReference type="ARBA" id="ARBA00005417"/>
    </source>
</evidence>
<dbReference type="PANTHER" id="PTHR42711">
    <property type="entry name" value="ABC TRANSPORTER ATP-BINDING PROTEIN"/>
    <property type="match status" value="1"/>
</dbReference>
<dbReference type="InterPro" id="IPR003593">
    <property type="entry name" value="AAA+_ATPase"/>
</dbReference>